<reference evidence="6" key="1">
    <citation type="journal article" date="2014" name="Front. Microbiol.">
        <title>High frequency of phylogenetically diverse reductive dehalogenase-homologous genes in deep subseafloor sedimentary metagenomes.</title>
        <authorList>
            <person name="Kawai M."/>
            <person name="Futagami T."/>
            <person name="Toyoda A."/>
            <person name="Takaki Y."/>
            <person name="Nishi S."/>
            <person name="Hori S."/>
            <person name="Arai W."/>
            <person name="Tsubouchi T."/>
            <person name="Morono Y."/>
            <person name="Uchiyama I."/>
            <person name="Ito T."/>
            <person name="Fujiyama A."/>
            <person name="Inagaki F."/>
            <person name="Takami H."/>
        </authorList>
    </citation>
    <scope>NUCLEOTIDE SEQUENCE</scope>
    <source>
        <strain evidence="6">Expedition CK06-06</strain>
    </source>
</reference>
<dbReference type="GO" id="GO:0004065">
    <property type="term" value="F:arylsulfatase activity"/>
    <property type="evidence" value="ECO:0007669"/>
    <property type="project" value="TreeGrafter"/>
</dbReference>
<name>X0UMA7_9ZZZZ</name>
<organism evidence="6">
    <name type="scientific">marine sediment metagenome</name>
    <dbReference type="NCBI Taxonomy" id="412755"/>
    <lineage>
        <taxon>unclassified sequences</taxon>
        <taxon>metagenomes</taxon>
        <taxon>ecological metagenomes</taxon>
    </lineage>
</organism>
<gene>
    <name evidence="6" type="ORF">S01H1_36726</name>
</gene>
<protein>
    <recommendedName>
        <fullName evidence="5">Sulfatase N-terminal domain-containing protein</fullName>
    </recommendedName>
</protein>
<evidence type="ECO:0000256" key="3">
    <source>
        <dbReference type="ARBA" id="ARBA00022801"/>
    </source>
</evidence>
<evidence type="ECO:0000256" key="4">
    <source>
        <dbReference type="ARBA" id="ARBA00022837"/>
    </source>
</evidence>
<evidence type="ECO:0000313" key="6">
    <source>
        <dbReference type="EMBL" id="GAG06805.1"/>
    </source>
</evidence>
<dbReference type="InterPro" id="IPR024607">
    <property type="entry name" value="Sulfatase_CS"/>
</dbReference>
<feature type="domain" description="Sulfatase N-terminal" evidence="5">
    <location>
        <begin position="38"/>
        <end position="172"/>
    </location>
</feature>
<evidence type="ECO:0000256" key="1">
    <source>
        <dbReference type="ARBA" id="ARBA00008779"/>
    </source>
</evidence>
<proteinExistence type="inferred from homology"/>
<dbReference type="InterPro" id="IPR017850">
    <property type="entry name" value="Alkaline_phosphatase_core_sf"/>
</dbReference>
<dbReference type="PROSITE" id="PS00149">
    <property type="entry name" value="SULFATASE_2"/>
    <property type="match status" value="1"/>
</dbReference>
<dbReference type="InterPro" id="IPR050738">
    <property type="entry name" value="Sulfatase"/>
</dbReference>
<feature type="non-terminal residue" evidence="6">
    <location>
        <position position="207"/>
    </location>
</feature>
<keyword evidence="2" id="KW-0479">Metal-binding</keyword>
<sequence>MDYSVVSRRQFIRTVGLGTASVPLLKLLSCTRSSVRKPNVIIIFCDDLGYGDLGTYGHPTILTPYLDRMAREGQKWTNYYAAASVSTPSRAGLLTGRLPVRNGMCSDKRRVLFPDSAGGLPGNEITIAEAVKSAGYRTACIGKWHLGHLSQYLPTRNGFDYYFGIPYSNDMDRVVNWSKEIFAHPKPEYFNVPLMLNEDIIERPANQ</sequence>
<evidence type="ECO:0000256" key="2">
    <source>
        <dbReference type="ARBA" id="ARBA00022723"/>
    </source>
</evidence>
<keyword evidence="4" id="KW-0106">Calcium</keyword>
<dbReference type="EMBL" id="BARS01023030">
    <property type="protein sequence ID" value="GAG06805.1"/>
    <property type="molecule type" value="Genomic_DNA"/>
</dbReference>
<dbReference type="PROSITE" id="PS00523">
    <property type="entry name" value="SULFATASE_1"/>
    <property type="match status" value="1"/>
</dbReference>
<comment type="caution">
    <text evidence="6">The sequence shown here is derived from an EMBL/GenBank/DDBJ whole genome shotgun (WGS) entry which is preliminary data.</text>
</comment>
<dbReference type="GO" id="GO:0046872">
    <property type="term" value="F:metal ion binding"/>
    <property type="evidence" value="ECO:0007669"/>
    <property type="project" value="UniProtKB-KW"/>
</dbReference>
<dbReference type="InterPro" id="IPR000917">
    <property type="entry name" value="Sulfatase_N"/>
</dbReference>
<dbReference type="AlphaFoldDB" id="X0UMA7"/>
<accession>X0UMA7</accession>
<dbReference type="SUPFAM" id="SSF53649">
    <property type="entry name" value="Alkaline phosphatase-like"/>
    <property type="match status" value="1"/>
</dbReference>
<dbReference type="Gene3D" id="3.40.720.10">
    <property type="entry name" value="Alkaline Phosphatase, subunit A"/>
    <property type="match status" value="1"/>
</dbReference>
<dbReference type="PANTHER" id="PTHR42693:SF33">
    <property type="entry name" value="ARYLSULFATASE"/>
    <property type="match status" value="1"/>
</dbReference>
<keyword evidence="3" id="KW-0378">Hydrolase</keyword>
<comment type="similarity">
    <text evidence="1">Belongs to the sulfatase family.</text>
</comment>
<dbReference type="Pfam" id="PF00884">
    <property type="entry name" value="Sulfatase"/>
    <property type="match status" value="1"/>
</dbReference>
<dbReference type="PANTHER" id="PTHR42693">
    <property type="entry name" value="ARYLSULFATASE FAMILY MEMBER"/>
    <property type="match status" value="1"/>
</dbReference>
<evidence type="ECO:0000259" key="5">
    <source>
        <dbReference type="Pfam" id="PF00884"/>
    </source>
</evidence>